<dbReference type="AlphaFoldDB" id="A0A915JSK7"/>
<name>A0A915JSK7_ROMCU</name>
<protein>
    <submittedName>
        <fullName evidence="2">Uncharacterized protein</fullName>
    </submittedName>
</protein>
<proteinExistence type="predicted"/>
<keyword evidence="1" id="KW-1185">Reference proteome</keyword>
<sequence length="68" mass="7842">MTKLSANGSISKCVPAGAFDENNLKEPPSYKKLTNFSMIIDKKSENHNNTKYTFFQLVHFYKCYKKTT</sequence>
<reference evidence="2" key="1">
    <citation type="submission" date="2022-11" db="UniProtKB">
        <authorList>
            <consortium name="WormBaseParasite"/>
        </authorList>
    </citation>
    <scope>IDENTIFICATION</scope>
</reference>
<organism evidence="1 2">
    <name type="scientific">Romanomermis culicivorax</name>
    <name type="common">Nematode worm</name>
    <dbReference type="NCBI Taxonomy" id="13658"/>
    <lineage>
        <taxon>Eukaryota</taxon>
        <taxon>Metazoa</taxon>
        <taxon>Ecdysozoa</taxon>
        <taxon>Nematoda</taxon>
        <taxon>Enoplea</taxon>
        <taxon>Dorylaimia</taxon>
        <taxon>Mermithida</taxon>
        <taxon>Mermithoidea</taxon>
        <taxon>Mermithidae</taxon>
        <taxon>Romanomermis</taxon>
    </lineage>
</organism>
<evidence type="ECO:0000313" key="2">
    <source>
        <dbReference type="WBParaSite" id="nRc.2.0.1.t29059-RA"/>
    </source>
</evidence>
<accession>A0A915JSK7</accession>
<dbReference type="Proteomes" id="UP000887565">
    <property type="component" value="Unplaced"/>
</dbReference>
<evidence type="ECO:0000313" key="1">
    <source>
        <dbReference type="Proteomes" id="UP000887565"/>
    </source>
</evidence>
<dbReference type="WBParaSite" id="nRc.2.0.1.t29059-RA">
    <property type="protein sequence ID" value="nRc.2.0.1.t29059-RA"/>
    <property type="gene ID" value="nRc.2.0.1.g29059"/>
</dbReference>